<evidence type="ECO:0000259" key="5">
    <source>
        <dbReference type="Pfam" id="PF12862"/>
    </source>
</evidence>
<comment type="caution">
    <text evidence="6">The sequence shown here is derived from an EMBL/GenBank/DDBJ whole genome shotgun (WGS) entry which is preliminary data.</text>
</comment>
<keyword evidence="1" id="KW-0132">Cell division</keyword>
<dbReference type="InterPro" id="IPR037679">
    <property type="entry name" value="Apc5"/>
</dbReference>
<evidence type="ECO:0000256" key="3">
    <source>
        <dbReference type="ARBA" id="ARBA00022786"/>
    </source>
</evidence>
<proteinExistence type="predicted"/>
<evidence type="ECO:0000313" key="7">
    <source>
        <dbReference type="Proteomes" id="UP000712281"/>
    </source>
</evidence>
<dbReference type="GO" id="GO:0045842">
    <property type="term" value="P:positive regulation of mitotic metaphase/anaphase transition"/>
    <property type="evidence" value="ECO:0007669"/>
    <property type="project" value="TreeGrafter"/>
</dbReference>
<gene>
    <name evidence="6" type="ORF">F2Q68_00042714</name>
</gene>
<dbReference type="GO" id="GO:0031145">
    <property type="term" value="P:anaphase-promoting complex-dependent catabolic process"/>
    <property type="evidence" value="ECO:0007669"/>
    <property type="project" value="TreeGrafter"/>
</dbReference>
<feature type="domain" description="Anaphase-promoting complex subunit 5" evidence="5">
    <location>
        <begin position="217"/>
        <end position="246"/>
    </location>
</feature>
<organism evidence="6 7">
    <name type="scientific">Brassica cretica</name>
    <name type="common">Mustard</name>
    <dbReference type="NCBI Taxonomy" id="69181"/>
    <lineage>
        <taxon>Eukaryota</taxon>
        <taxon>Viridiplantae</taxon>
        <taxon>Streptophyta</taxon>
        <taxon>Embryophyta</taxon>
        <taxon>Tracheophyta</taxon>
        <taxon>Spermatophyta</taxon>
        <taxon>Magnoliopsida</taxon>
        <taxon>eudicotyledons</taxon>
        <taxon>Gunneridae</taxon>
        <taxon>Pentapetalae</taxon>
        <taxon>rosids</taxon>
        <taxon>malvids</taxon>
        <taxon>Brassicales</taxon>
        <taxon>Brassicaceae</taxon>
        <taxon>Brassiceae</taxon>
        <taxon>Brassica</taxon>
    </lineage>
</organism>
<name>A0A8S9MHW7_BRACR</name>
<evidence type="ECO:0000256" key="2">
    <source>
        <dbReference type="ARBA" id="ARBA00022776"/>
    </source>
</evidence>
<sequence length="264" mass="29648">MKKEKQRIVLLCCLSNTERSGCFLNKLISSLEPPLVSSLCFADIQLPSIHCGCDQLMLTTFVSIGCSCQHRQMDMEIYVMDKATKEMELHRNASGSVSFHLHTPEALFKVTEGIPYYSPIYAQEEFLRISGLLVSRKEKSSTSKFAEATSVASASSSKVEDTRVDESLFLRTNLQIQGFLMEKADAIEAHGNSFSSSSIESFLEQLQNLAPELHRVHFLRYLNKLHSDDYFAALDNLLRYFDYSIKLAGELLGVSPPRICSVTP</sequence>
<reference evidence="6" key="1">
    <citation type="submission" date="2019-12" db="EMBL/GenBank/DDBJ databases">
        <title>Genome sequencing and annotation of Brassica cretica.</title>
        <authorList>
            <person name="Studholme D.J."/>
            <person name="Sarris P.F."/>
        </authorList>
    </citation>
    <scope>NUCLEOTIDE SEQUENCE</scope>
    <source>
        <strain evidence="6">PFS-001/15</strain>
        <tissue evidence="6">Leaf</tissue>
    </source>
</reference>
<evidence type="ECO:0000313" key="6">
    <source>
        <dbReference type="EMBL" id="KAF2618077.1"/>
    </source>
</evidence>
<dbReference type="Proteomes" id="UP000712281">
    <property type="component" value="Unassembled WGS sequence"/>
</dbReference>
<evidence type="ECO:0000256" key="1">
    <source>
        <dbReference type="ARBA" id="ARBA00022618"/>
    </source>
</evidence>
<dbReference type="EMBL" id="QGKW02000007">
    <property type="protein sequence ID" value="KAF2618077.1"/>
    <property type="molecule type" value="Genomic_DNA"/>
</dbReference>
<protein>
    <recommendedName>
        <fullName evidence="5">Anaphase-promoting complex subunit 5 domain-containing protein</fullName>
    </recommendedName>
</protein>
<dbReference type="GO" id="GO:0005680">
    <property type="term" value="C:anaphase-promoting complex"/>
    <property type="evidence" value="ECO:0007669"/>
    <property type="project" value="InterPro"/>
</dbReference>
<dbReference type="GO" id="GO:0051301">
    <property type="term" value="P:cell division"/>
    <property type="evidence" value="ECO:0007669"/>
    <property type="project" value="UniProtKB-KW"/>
</dbReference>
<dbReference type="Pfam" id="PF12862">
    <property type="entry name" value="ANAPC5"/>
    <property type="match status" value="1"/>
</dbReference>
<dbReference type="AlphaFoldDB" id="A0A8S9MHW7"/>
<dbReference type="PANTHER" id="PTHR12830:SF11">
    <property type="entry name" value="ANAPHASE-PROMOTING COMPLEX SUBUNIT 5"/>
    <property type="match status" value="1"/>
</dbReference>
<dbReference type="PANTHER" id="PTHR12830">
    <property type="entry name" value="ANAPHASE-PROMOTING COMPLEX SUBUNIT 5"/>
    <property type="match status" value="1"/>
</dbReference>
<keyword evidence="4" id="KW-0131">Cell cycle</keyword>
<evidence type="ECO:0000256" key="4">
    <source>
        <dbReference type="ARBA" id="ARBA00023306"/>
    </source>
</evidence>
<dbReference type="InterPro" id="IPR026000">
    <property type="entry name" value="Apc5_dom"/>
</dbReference>
<accession>A0A8S9MHW7</accession>
<keyword evidence="2" id="KW-0498">Mitosis</keyword>
<keyword evidence="3" id="KW-0833">Ubl conjugation pathway</keyword>
<dbReference type="GO" id="GO:0070979">
    <property type="term" value="P:protein K11-linked ubiquitination"/>
    <property type="evidence" value="ECO:0007669"/>
    <property type="project" value="TreeGrafter"/>
</dbReference>